<dbReference type="PANTHER" id="PTHR42070:SF1">
    <property type="entry name" value="FILAMENT ASSOCIATED PROTEIN, PUTATIVE (AFU_ORTHOLOGUE AFUA_8G06630)-RELATED"/>
    <property type="match status" value="1"/>
</dbReference>
<dbReference type="CDD" id="cd14688">
    <property type="entry name" value="bZIP_YAP"/>
    <property type="match status" value="1"/>
</dbReference>
<comment type="caution">
    <text evidence="2">The sequence shown here is derived from an EMBL/GenBank/DDBJ whole genome shotgun (WGS) entry which is preliminary data.</text>
</comment>
<reference evidence="2 3" key="1">
    <citation type="submission" date="2023-06" db="EMBL/GenBank/DDBJ databases">
        <title>Black Yeasts Isolated from many extreme environments.</title>
        <authorList>
            <person name="Coleine C."/>
            <person name="Stajich J.E."/>
            <person name="Selbmann L."/>
        </authorList>
    </citation>
    <scope>NUCLEOTIDE SEQUENCE [LARGE SCALE GENOMIC DNA]</scope>
    <source>
        <strain evidence="2 3">CCFEE 5887</strain>
    </source>
</reference>
<gene>
    <name evidence="2" type="ORF">LTR25_003112</name>
</gene>
<evidence type="ECO:0000256" key="1">
    <source>
        <dbReference type="SAM" id="MobiDB-lite"/>
    </source>
</evidence>
<evidence type="ECO:0008006" key="4">
    <source>
        <dbReference type="Google" id="ProtNLM"/>
    </source>
</evidence>
<dbReference type="Proteomes" id="UP001345827">
    <property type="component" value="Unassembled WGS sequence"/>
</dbReference>
<organism evidence="2 3">
    <name type="scientific">Vermiconidia calcicola</name>
    <dbReference type="NCBI Taxonomy" id="1690605"/>
    <lineage>
        <taxon>Eukaryota</taxon>
        <taxon>Fungi</taxon>
        <taxon>Dikarya</taxon>
        <taxon>Ascomycota</taxon>
        <taxon>Pezizomycotina</taxon>
        <taxon>Dothideomycetes</taxon>
        <taxon>Dothideomycetidae</taxon>
        <taxon>Mycosphaerellales</taxon>
        <taxon>Extremaceae</taxon>
        <taxon>Vermiconidia</taxon>
    </lineage>
</organism>
<feature type="compositionally biased region" description="Low complexity" evidence="1">
    <location>
        <begin position="85"/>
        <end position="103"/>
    </location>
</feature>
<name>A0AAV9QDW5_9PEZI</name>
<feature type="compositionally biased region" description="Basic and acidic residues" evidence="1">
    <location>
        <begin position="15"/>
        <end position="26"/>
    </location>
</feature>
<proteinExistence type="predicted"/>
<accession>A0AAV9QDW5</accession>
<feature type="region of interest" description="Disordered" evidence="1">
    <location>
        <begin position="84"/>
        <end position="134"/>
    </location>
</feature>
<dbReference type="EMBL" id="JAXLQG010000004">
    <property type="protein sequence ID" value="KAK5541335.1"/>
    <property type="molecule type" value="Genomic_DNA"/>
</dbReference>
<dbReference type="Gene3D" id="1.20.5.170">
    <property type="match status" value="1"/>
</dbReference>
<dbReference type="AlphaFoldDB" id="A0AAV9QDW5"/>
<keyword evidence="3" id="KW-1185">Reference proteome</keyword>
<feature type="region of interest" description="Disordered" evidence="1">
    <location>
        <begin position="1"/>
        <end position="26"/>
    </location>
</feature>
<sequence length="245" mass="27284">MASPQDFTPLAGIKAKQERIRDNQRRSRARRQEYLAELEQRLEQCRVTCRDADLLRQSFYELQAENDHLRELLSTAGVSSDLVESSLRQRSQQSSSNSDQRASIPNTTNLRQLKPKLNPHALPTNVAPPTTWKSHHRSMSMSATQSVHSKTQMSSASSSCCAEVPRISPAPEVVASQVNFSSFIDQLGLPMTTTGEISGLAPSTSTGNLALDWLFDDPDISWDNYAIQSNEHFTSEHESIARPTT</sequence>
<evidence type="ECO:0000313" key="3">
    <source>
        <dbReference type="Proteomes" id="UP001345827"/>
    </source>
</evidence>
<dbReference type="PANTHER" id="PTHR42070">
    <property type="entry name" value="FILAMENT ASSOCIATED PROTEIN, PUTATIVE (AFU_ORTHOLOGUE AFUA_8G06630)-RELATED"/>
    <property type="match status" value="1"/>
</dbReference>
<protein>
    <recommendedName>
        <fullName evidence="4">BZIP domain-containing protein</fullName>
    </recommendedName>
</protein>
<evidence type="ECO:0000313" key="2">
    <source>
        <dbReference type="EMBL" id="KAK5541335.1"/>
    </source>
</evidence>